<dbReference type="InterPro" id="IPR026971">
    <property type="entry name" value="CND1/NCAPD3"/>
</dbReference>
<organism evidence="9">
    <name type="scientific">Albugo laibachii Nc14</name>
    <dbReference type="NCBI Taxonomy" id="890382"/>
    <lineage>
        <taxon>Eukaryota</taxon>
        <taxon>Sar</taxon>
        <taxon>Stramenopiles</taxon>
        <taxon>Oomycota</taxon>
        <taxon>Peronosporomycetes</taxon>
        <taxon>Albuginales</taxon>
        <taxon>Albuginaceae</taxon>
        <taxon>Albugo</taxon>
    </lineage>
</organism>
<feature type="compositionally biased region" description="Basic and acidic residues" evidence="7">
    <location>
        <begin position="1487"/>
        <end position="1497"/>
    </location>
</feature>
<dbReference type="GO" id="GO:0007076">
    <property type="term" value="P:mitotic chromosome condensation"/>
    <property type="evidence" value="ECO:0007669"/>
    <property type="project" value="InterPro"/>
</dbReference>
<keyword evidence="6" id="KW-0131">Cell cycle</keyword>
<dbReference type="InterPro" id="IPR016024">
    <property type="entry name" value="ARM-type_fold"/>
</dbReference>
<name>F0WNG2_9STRA</name>
<comment type="subcellular location">
    <subcellularLocation>
        <location evidence="1">Nucleus</location>
    </subcellularLocation>
</comment>
<gene>
    <name evidence="9" type="primary">AlNc14C170G7987</name>
    <name evidence="9" type="ORF">ALNC14_089960</name>
</gene>
<protein>
    <submittedName>
        <fullName evidence="9">Condensin2 complex subunit D3 putative</fullName>
    </submittedName>
</protein>
<dbReference type="SUPFAM" id="SSF48371">
    <property type="entry name" value="ARM repeat"/>
    <property type="match status" value="1"/>
</dbReference>
<feature type="region of interest" description="Disordered" evidence="7">
    <location>
        <begin position="1367"/>
        <end position="1504"/>
    </location>
</feature>
<proteinExistence type="predicted"/>
<feature type="compositionally biased region" description="Basic and acidic residues" evidence="7">
    <location>
        <begin position="1385"/>
        <end position="1395"/>
    </location>
</feature>
<dbReference type="GO" id="GO:0005634">
    <property type="term" value="C:nucleus"/>
    <property type="evidence" value="ECO:0007669"/>
    <property type="project" value="UniProtKB-SubCell"/>
</dbReference>
<evidence type="ECO:0000256" key="7">
    <source>
        <dbReference type="SAM" id="MobiDB-lite"/>
    </source>
</evidence>
<keyword evidence="5" id="KW-0539">Nucleus</keyword>
<dbReference type="PANTHER" id="PTHR14222">
    <property type="entry name" value="CONDENSIN"/>
    <property type="match status" value="1"/>
</dbReference>
<dbReference type="GO" id="GO:0000796">
    <property type="term" value="C:condensin complex"/>
    <property type="evidence" value="ECO:0007669"/>
    <property type="project" value="TreeGrafter"/>
</dbReference>
<feature type="compositionally biased region" description="Basic residues" evidence="7">
    <location>
        <begin position="1369"/>
        <end position="1384"/>
    </location>
</feature>
<dbReference type="GO" id="GO:0051301">
    <property type="term" value="P:cell division"/>
    <property type="evidence" value="ECO:0007669"/>
    <property type="project" value="UniProtKB-KW"/>
</dbReference>
<keyword evidence="3" id="KW-0498">Mitosis</keyword>
<evidence type="ECO:0000256" key="3">
    <source>
        <dbReference type="ARBA" id="ARBA00022776"/>
    </source>
</evidence>
<dbReference type="Pfam" id="PF12717">
    <property type="entry name" value="Cnd1"/>
    <property type="match status" value="1"/>
</dbReference>
<evidence type="ECO:0000256" key="4">
    <source>
        <dbReference type="ARBA" id="ARBA00023067"/>
    </source>
</evidence>
<reference evidence="9" key="1">
    <citation type="journal article" date="2011" name="PLoS Biol.">
        <title>Gene gain and loss during evolution of obligate parasitism in the white rust pathogen of Arabidopsis thaliana.</title>
        <authorList>
            <person name="Kemen E."/>
            <person name="Gardiner A."/>
            <person name="Schultz-Larsen T."/>
            <person name="Kemen A.C."/>
            <person name="Balmuth A.L."/>
            <person name="Robert-Seilaniantz A."/>
            <person name="Bailey K."/>
            <person name="Holub E."/>
            <person name="Studholme D.J."/>
            <person name="Maclean D."/>
            <person name="Jones J.D."/>
        </authorList>
    </citation>
    <scope>NUCLEOTIDE SEQUENCE</scope>
</reference>
<dbReference type="InterPro" id="IPR032682">
    <property type="entry name" value="Cnd1_C"/>
</dbReference>
<reference evidence="9" key="2">
    <citation type="submission" date="2011-02" db="EMBL/GenBank/DDBJ databases">
        <authorList>
            <person name="MacLean D."/>
        </authorList>
    </citation>
    <scope>NUCLEOTIDE SEQUENCE</scope>
</reference>
<evidence type="ECO:0000259" key="8">
    <source>
        <dbReference type="Pfam" id="PF12717"/>
    </source>
</evidence>
<dbReference type="InterPro" id="IPR011989">
    <property type="entry name" value="ARM-like"/>
</dbReference>
<dbReference type="Gene3D" id="1.25.10.10">
    <property type="entry name" value="Leucine-rich Repeat Variant"/>
    <property type="match status" value="2"/>
</dbReference>
<dbReference type="GO" id="GO:0000779">
    <property type="term" value="C:condensed chromosome, centromeric region"/>
    <property type="evidence" value="ECO:0007669"/>
    <property type="project" value="TreeGrafter"/>
</dbReference>
<dbReference type="PANTHER" id="PTHR14222:SF1">
    <property type="entry name" value="CONDENSIN-2 COMPLEX SUBUNIT D3"/>
    <property type="match status" value="1"/>
</dbReference>
<evidence type="ECO:0000256" key="5">
    <source>
        <dbReference type="ARBA" id="ARBA00023242"/>
    </source>
</evidence>
<evidence type="ECO:0000313" key="9">
    <source>
        <dbReference type="EMBL" id="CCA22853.1"/>
    </source>
</evidence>
<accession>F0WNG2</accession>
<evidence type="ECO:0000256" key="2">
    <source>
        <dbReference type="ARBA" id="ARBA00022618"/>
    </source>
</evidence>
<dbReference type="HOGENOM" id="CLU_003738_0_0_1"/>
<dbReference type="EMBL" id="FR824215">
    <property type="protein sequence ID" value="CCA22853.1"/>
    <property type="molecule type" value="Genomic_DNA"/>
</dbReference>
<feature type="compositionally biased region" description="Polar residues" evidence="7">
    <location>
        <begin position="1450"/>
        <end position="1477"/>
    </location>
</feature>
<keyword evidence="2" id="KW-0132">Cell division</keyword>
<feature type="domain" description="Condensin complex subunit 1 C-terminal" evidence="8">
    <location>
        <begin position="1003"/>
        <end position="1111"/>
    </location>
</feature>
<dbReference type="GO" id="GO:0042393">
    <property type="term" value="F:histone binding"/>
    <property type="evidence" value="ECO:0007669"/>
    <property type="project" value="TreeGrafter"/>
</dbReference>
<evidence type="ECO:0000256" key="1">
    <source>
        <dbReference type="ARBA" id="ARBA00004123"/>
    </source>
</evidence>
<keyword evidence="4" id="KW-0226">DNA condensation</keyword>
<evidence type="ECO:0000256" key="6">
    <source>
        <dbReference type="ARBA" id="ARBA00023306"/>
    </source>
</evidence>
<sequence>MHELELELMEALEALPLSSLDQEQCQKLVQSGAVQKLPQESLLIKQIEAFALRKIDKCMHQYHTYELDEGRDEIKTPVRQQSKPSQGLWRFLTSKRDAGGIGNNPERPEKHECLHIQFFSILHVAMNSINFLDTRVRQNGTEEAILQDRMGTLLKAVLAAKIYLGWIQLPGGTAYGVWIPQQYLCIMKILRKWIESFSLTIQDDQTNEHEKKVTSTRLKKLVKNTRLYGMQLLKTLSNFLKIVSLKAAPDCIVTSIETIIYLQRMDCSMGSIADVNDKFLLIFESLQGTMHGDPEQMNRRIIHFYVPFLTFNEKAFGGTHFSRAALPIHRTTIATLEAIEQQLSSQLEATKSHSNDRDGVQAVISRIRLALVQNICMSVPERSERRQRVLQFVFKTGTERLPTTETIRSILVDADRAKFVCFLYSYSHQKTTKFRQFSVELATKLLLTPAFWKCNSDRQIPKELSQYTGVTSLIEILVQRSNDLVSGVRAKAITGISTVITVGFQNNTLSGPEDTIGTQELHLDESELRTLTSALQKAFHQKTQEPNTNQLNGDIISLFQTSLTDDKMSVRRAAVQALEALVTANLLQLDSDNPDLLFQLRGRCNDTSVLVRAQAIKSLTNILIRNPNNRNAQKIWLTGVLPLCADPEVSVQKRILEAGTSVICDQLFLWHRQFCQQFPSTTFIWQLIEDIDASTIRCIQRTIRLLIENSSLDQHRIITVSMHAVKLSITSKDYSAKMLNLYWNFGWSMLEEVTRTGKKVMPESDAEREDYLETVVACWDKLQKGELRSEFTEGAKRILRVLATLASLMDADDATRIADSIMTSLLTFSAPVNVITDAAYALSHMCKAKAPDTKQGLEINRAWSSKLLSLCEENLQSYAQYHPNIIVENSVLVEKQLVCLGEMVVLEFNKEADKASIEDLSNVALLPVSDSTKSIVQLFLPPELRPLSKSQQDAAELTVKIPKTVRVCAFLALGKICLRDEDFSKRCVTMLIRELRTSPEQEIRSNVLLILGDLCVRYTGLIDIYVPTIGLSILDSSPLVRRNALLIFSQLILQDFIKWKDSLHRYFFRSLVDDCEEIASLARHILQGPMRRKVPHLFTSKFVELVFVFNVCKQRKLTDDSADPEDDAKYALVGPSLLPKRMCIYSFLLEHMEDEQKLRLSMQLCTEVLEEVIEDRLQLCSNPSQVTQMGVEAVLKDTFLVLCLPSIKMTGDNDKGDGDVEAAEELEDDRTVSSKVAAAKGKLLSKLSKKNFLENVVPLLIGLKHKLESKRSPLMRYLMYYTHQLFKLYREEVKDILSADPQMAVEIEYDLRQFELHQNIRHSQASPMVQGCIQTPLLKNRRSSLRPMNKPFNSEISVDDVTAALAKIPLKKKSSPNPRNRGRRRDLPSRPHEDDLATMLFSPKKPRMKSRRESSQAEITAIPASQTNRAAQDAKEMNEKSPIAVDKSSDQSQNQANGNQLDNANQDENQFDNTSIPQIRLKRKRTERSQSKKDAAARRKRAST</sequence>
<dbReference type="GO" id="GO:0010032">
    <property type="term" value="P:meiotic chromosome condensation"/>
    <property type="evidence" value="ECO:0007669"/>
    <property type="project" value="TreeGrafter"/>
</dbReference>